<proteinExistence type="predicted"/>
<dbReference type="PANTHER" id="PTHR30441">
    <property type="entry name" value="DUF748 DOMAIN-CONTAINING PROTEIN"/>
    <property type="match status" value="1"/>
</dbReference>
<dbReference type="Proteomes" id="UP000004318">
    <property type="component" value="Unassembled WGS sequence"/>
</dbReference>
<reference evidence="1 2" key="1">
    <citation type="journal article" date="2010" name="J. Bacteriol.">
        <title>Genome sequences of Oceanicola granulosus HTCC2516(T) and Oceanicola batsensis HTCC2597(TDelta).</title>
        <authorList>
            <person name="Thrash J.C."/>
            <person name="Cho J.C."/>
            <person name="Vergin K.L."/>
            <person name="Giovannoni S.J."/>
        </authorList>
    </citation>
    <scope>NUCLEOTIDE SEQUENCE [LARGE SCALE GENOMIC DNA]</scope>
    <source>
        <strain evidence="2">ATCC BAA-863 / DSM 15984 / KCTC 12145 / HTCC2597</strain>
    </source>
</reference>
<dbReference type="PANTHER" id="PTHR30441:SF4">
    <property type="entry name" value="PROTEIN ASMA"/>
    <property type="match status" value="1"/>
</dbReference>
<name>A3TTE2_PSEBH</name>
<keyword evidence="2" id="KW-1185">Reference proteome</keyword>
<organism evidence="1 2">
    <name type="scientific">Pseudooceanicola batsensis (strain ATCC BAA-863 / DSM 15984 / KCTC 12145 / HTCC2597)</name>
    <name type="common">Oceanicola batsensis</name>
    <dbReference type="NCBI Taxonomy" id="252305"/>
    <lineage>
        <taxon>Bacteria</taxon>
        <taxon>Pseudomonadati</taxon>
        <taxon>Pseudomonadota</taxon>
        <taxon>Alphaproteobacteria</taxon>
        <taxon>Rhodobacterales</taxon>
        <taxon>Paracoccaceae</taxon>
        <taxon>Pseudooceanicola</taxon>
    </lineage>
</organism>
<dbReference type="EMBL" id="AAMO01000001">
    <property type="protein sequence ID" value="EAQ04919.1"/>
    <property type="molecule type" value="Genomic_DNA"/>
</dbReference>
<dbReference type="RefSeq" id="WP_009805536.1">
    <property type="nucleotide sequence ID" value="NZ_CH724131.1"/>
</dbReference>
<gene>
    <name evidence="1" type="ORF">OB2597_06535</name>
</gene>
<protein>
    <submittedName>
        <fullName evidence="1">AsmA family protein</fullName>
    </submittedName>
</protein>
<comment type="caution">
    <text evidence="1">The sequence shown here is derived from an EMBL/GenBank/DDBJ whole genome shotgun (WGS) entry which is preliminary data.</text>
</comment>
<dbReference type="OrthoDB" id="5439561at2"/>
<dbReference type="HOGENOM" id="CLU_012870_1_0_5"/>
<dbReference type="STRING" id="252305.OB2597_06535"/>
<sequence length="654" mass="68456">MRLIRLVIGMIIAFSLVFVAGLFLVPGERIAQVAADELGRRTGREVRIGGEARFTLWPDLGVTVDGLRIANADWSDNGPMFQAQRVTIGVDAAALIRRDIRIRTLHAEAPQILLERNADGEGNWEVGGKAAVAATEAQPSGAAPAATAAAPVQRPAFTIDDAVITGASVYFADHRTGTEVSQRDIDLTVAYPEARGPARIDLTLRPNGAPIRLSGTIADPRAFAEARISPVVFDLEAPSASGRFEGRASVGPEAEGALSLDIADTGALARALGRADPGLSRGLGRDLDLAAQVTLTRVGLLALREGRMSSGGNAATVAADLTTGGPRPRLNARVDAGPLDLSALTAGGAPASVSGGGAARSGWSTAPIDAGSLNRLDGEIAISAPSLDLGTTEIGQTRVLVTIDRARAVATLRELRAFGGLVTGEFVANNRNGLSVGGDLRAADIALDQALTELAGVTRFTGSAAARVRFLGVGQSVAAIINSLSGDGGIDTGRGTIRGIDLDRLFRGGDPSGGTTIFDETRATFSMEDGVLSNTDLLMTLGGIEARGEGTVGLGERRIDYLFTPVSLKARDGRGIALPVWIRGPWSAPRITVDVEKAIQLNAAEEKAAFEQKLRDRVRDELGIEQRDGESTEDALKRTLEEEARKGLLKLFDR</sequence>
<evidence type="ECO:0000313" key="2">
    <source>
        <dbReference type="Proteomes" id="UP000004318"/>
    </source>
</evidence>
<dbReference type="GO" id="GO:0005886">
    <property type="term" value="C:plasma membrane"/>
    <property type="evidence" value="ECO:0007669"/>
    <property type="project" value="TreeGrafter"/>
</dbReference>
<dbReference type="eggNOG" id="COG2982">
    <property type="taxonomic scope" value="Bacteria"/>
</dbReference>
<accession>A3TTE2</accession>
<dbReference type="InterPro" id="IPR052894">
    <property type="entry name" value="AsmA-related"/>
</dbReference>
<dbReference type="GO" id="GO:0090313">
    <property type="term" value="P:regulation of protein targeting to membrane"/>
    <property type="evidence" value="ECO:0007669"/>
    <property type="project" value="TreeGrafter"/>
</dbReference>
<dbReference type="AlphaFoldDB" id="A3TTE2"/>
<evidence type="ECO:0000313" key="1">
    <source>
        <dbReference type="EMBL" id="EAQ04919.1"/>
    </source>
</evidence>
<dbReference type="InterPro" id="IPR008023">
    <property type="entry name" value="DUF748"/>
</dbReference>
<dbReference type="Pfam" id="PF05359">
    <property type="entry name" value="DUF748"/>
    <property type="match status" value="1"/>
</dbReference>